<accession>A0A1I6M7X5</accession>
<dbReference type="SMART" id="SM00065">
    <property type="entry name" value="GAF"/>
    <property type="match status" value="1"/>
</dbReference>
<keyword evidence="2" id="KW-0418">Kinase</keyword>
<dbReference type="SUPFAM" id="SSF52172">
    <property type="entry name" value="CheY-like"/>
    <property type="match status" value="1"/>
</dbReference>
<reference evidence="4 5" key="1">
    <citation type="submission" date="2016-10" db="EMBL/GenBank/DDBJ databases">
        <authorList>
            <person name="de Groot N.N."/>
        </authorList>
    </citation>
    <scope>NUCLEOTIDE SEQUENCE [LARGE SCALE GENOMIC DNA]</scope>
    <source>
        <strain evidence="4 5">CGMCC 1.10457</strain>
    </source>
</reference>
<gene>
    <name evidence="4" type="ORF">SAMN05216559_3906</name>
</gene>
<dbReference type="Pfam" id="PF01590">
    <property type="entry name" value="GAF"/>
    <property type="match status" value="1"/>
</dbReference>
<evidence type="ECO:0000256" key="2">
    <source>
        <dbReference type="ARBA" id="ARBA00022777"/>
    </source>
</evidence>
<keyword evidence="5" id="KW-1185">Reference proteome</keyword>
<dbReference type="Gene3D" id="3.30.450.40">
    <property type="match status" value="1"/>
</dbReference>
<dbReference type="GO" id="GO:0016301">
    <property type="term" value="F:kinase activity"/>
    <property type="evidence" value="ECO:0007669"/>
    <property type="project" value="UniProtKB-KW"/>
</dbReference>
<dbReference type="InterPro" id="IPR029016">
    <property type="entry name" value="GAF-like_dom_sf"/>
</dbReference>
<keyword evidence="1" id="KW-0808">Transferase</keyword>
<dbReference type="Proteomes" id="UP000199062">
    <property type="component" value="Unassembled WGS sequence"/>
</dbReference>
<evidence type="ECO:0000259" key="3">
    <source>
        <dbReference type="SMART" id="SM00065"/>
    </source>
</evidence>
<evidence type="ECO:0000313" key="5">
    <source>
        <dbReference type="Proteomes" id="UP000199062"/>
    </source>
</evidence>
<dbReference type="Gene3D" id="3.40.50.2300">
    <property type="match status" value="1"/>
</dbReference>
<dbReference type="OrthoDB" id="330337at2157"/>
<proteinExistence type="predicted"/>
<dbReference type="EMBL" id="FOZK01000005">
    <property type="protein sequence ID" value="SFS11612.1"/>
    <property type="molecule type" value="Genomic_DNA"/>
</dbReference>
<protein>
    <submittedName>
        <fullName evidence="4">GAF domain-containing protein</fullName>
    </submittedName>
</protein>
<evidence type="ECO:0000313" key="4">
    <source>
        <dbReference type="EMBL" id="SFS11612.1"/>
    </source>
</evidence>
<dbReference type="InterPro" id="IPR011006">
    <property type="entry name" value="CheY-like_superfamily"/>
</dbReference>
<name>A0A1I6M7X5_9EURY</name>
<dbReference type="PANTHER" id="PTHR43102">
    <property type="entry name" value="SLR1143 PROTEIN"/>
    <property type="match status" value="1"/>
</dbReference>
<dbReference type="PANTHER" id="PTHR43102:SF2">
    <property type="entry name" value="GAF DOMAIN-CONTAINING PROTEIN"/>
    <property type="match status" value="1"/>
</dbReference>
<dbReference type="SUPFAM" id="SSF55781">
    <property type="entry name" value="GAF domain-like"/>
    <property type="match status" value="1"/>
</dbReference>
<feature type="domain" description="GAF" evidence="3">
    <location>
        <begin position="154"/>
        <end position="289"/>
    </location>
</feature>
<dbReference type="STRING" id="767519.SAMN05216559_3906"/>
<organism evidence="4 5">
    <name type="scientific">Halomicrobium zhouii</name>
    <dbReference type="NCBI Taxonomy" id="767519"/>
    <lineage>
        <taxon>Archaea</taxon>
        <taxon>Methanobacteriati</taxon>
        <taxon>Methanobacteriota</taxon>
        <taxon>Stenosarchaea group</taxon>
        <taxon>Halobacteria</taxon>
        <taxon>Halobacteriales</taxon>
        <taxon>Haloarculaceae</taxon>
        <taxon>Halomicrobium</taxon>
    </lineage>
</organism>
<evidence type="ECO:0000256" key="1">
    <source>
        <dbReference type="ARBA" id="ARBA00022679"/>
    </source>
</evidence>
<dbReference type="InterPro" id="IPR003018">
    <property type="entry name" value="GAF"/>
</dbReference>
<dbReference type="RefSeq" id="WP_089818880.1">
    <property type="nucleotide sequence ID" value="NZ_FOZK01000005.1"/>
</dbReference>
<dbReference type="AlphaFoldDB" id="A0A1I6M7X5"/>
<sequence>MSETTVLCVGADESDGLPPVDRLASDGDVRVLRRETVAAAAATLADRSVDCLVTEYDLPDGTGTELIGHVREVDPDTGCILCGDASQDLTDAATGTETNHVAEFVRTDSPGATTRVAQLVEATARHRSQTAYPLPQDEDDRLAAMERYDFDSERFRSGIRRLADVAAAHFDVAQSSVNLVTERTQEFLACHGEEWDATAREQSICAYAILEDGVTVVEDTLEDPRFEGNEVLDELGVRFYAGASVTTDDGLPLGTVCVYDDEPRAFTEDDEAFLELLAAAAADWLAVLRDVEGGPVERRDHWAGAGGERGDR</sequence>